<organism evidence="1">
    <name type="scientific">bioreactor metagenome</name>
    <dbReference type="NCBI Taxonomy" id="1076179"/>
    <lineage>
        <taxon>unclassified sequences</taxon>
        <taxon>metagenomes</taxon>
        <taxon>ecological metagenomes</taxon>
    </lineage>
</organism>
<gene>
    <name evidence="1" type="ORF">SDC9_171744</name>
</gene>
<dbReference type="AlphaFoldDB" id="A0A645GDW7"/>
<protein>
    <submittedName>
        <fullName evidence="1">Uncharacterized protein</fullName>
    </submittedName>
</protein>
<comment type="caution">
    <text evidence="1">The sequence shown here is derived from an EMBL/GenBank/DDBJ whole genome shotgun (WGS) entry which is preliminary data.</text>
</comment>
<dbReference type="EMBL" id="VSSQ01073172">
    <property type="protein sequence ID" value="MPN24346.1"/>
    <property type="molecule type" value="Genomic_DNA"/>
</dbReference>
<proteinExistence type="predicted"/>
<reference evidence="1" key="1">
    <citation type="submission" date="2019-08" db="EMBL/GenBank/DDBJ databases">
        <authorList>
            <person name="Kucharzyk K."/>
            <person name="Murdoch R.W."/>
            <person name="Higgins S."/>
            <person name="Loffler F."/>
        </authorList>
    </citation>
    <scope>NUCLEOTIDE SEQUENCE</scope>
</reference>
<sequence length="123" mass="14061">MLFDLDESLLETQPDFIVHFVHRIQEIPSGRKQIRLLFRKENESFGNAIIFLNRPHIDWTQLLDVFFQLFNLSGCLFGLLGQVMVLFSSFEAETVLLAQVRKVVVDGDFVASSVCLQFGVLTP</sequence>
<name>A0A645GDW7_9ZZZZ</name>
<evidence type="ECO:0000313" key="1">
    <source>
        <dbReference type="EMBL" id="MPN24346.1"/>
    </source>
</evidence>
<accession>A0A645GDW7</accession>